<feature type="transmembrane region" description="Helical" evidence="1">
    <location>
        <begin position="125"/>
        <end position="150"/>
    </location>
</feature>
<dbReference type="Proteomes" id="UP001218218">
    <property type="component" value="Unassembled WGS sequence"/>
</dbReference>
<evidence type="ECO:0000256" key="1">
    <source>
        <dbReference type="SAM" id="Phobius"/>
    </source>
</evidence>
<organism evidence="2 3">
    <name type="scientific">Mycena albidolilacea</name>
    <dbReference type="NCBI Taxonomy" id="1033008"/>
    <lineage>
        <taxon>Eukaryota</taxon>
        <taxon>Fungi</taxon>
        <taxon>Dikarya</taxon>
        <taxon>Basidiomycota</taxon>
        <taxon>Agaricomycotina</taxon>
        <taxon>Agaricomycetes</taxon>
        <taxon>Agaricomycetidae</taxon>
        <taxon>Agaricales</taxon>
        <taxon>Marasmiineae</taxon>
        <taxon>Mycenaceae</taxon>
        <taxon>Mycena</taxon>
    </lineage>
</organism>
<protein>
    <submittedName>
        <fullName evidence="2">Uncharacterized protein</fullName>
    </submittedName>
</protein>
<dbReference type="AlphaFoldDB" id="A0AAD7ESD5"/>
<accession>A0AAD7ESD5</accession>
<feature type="transmembrane region" description="Helical" evidence="1">
    <location>
        <begin position="81"/>
        <end position="102"/>
    </location>
</feature>
<keyword evidence="1" id="KW-0812">Transmembrane</keyword>
<comment type="caution">
    <text evidence="2">The sequence shown here is derived from an EMBL/GenBank/DDBJ whole genome shotgun (WGS) entry which is preliminary data.</text>
</comment>
<gene>
    <name evidence="2" type="ORF">DFH08DRAFT_959612</name>
</gene>
<evidence type="ECO:0000313" key="3">
    <source>
        <dbReference type="Proteomes" id="UP001218218"/>
    </source>
</evidence>
<evidence type="ECO:0000313" key="2">
    <source>
        <dbReference type="EMBL" id="KAJ7349463.1"/>
    </source>
</evidence>
<keyword evidence="1" id="KW-1133">Transmembrane helix</keyword>
<keyword evidence="1" id="KW-0472">Membrane</keyword>
<name>A0AAD7ESD5_9AGAR</name>
<proteinExistence type="predicted"/>
<keyword evidence="3" id="KW-1185">Reference proteome</keyword>
<reference evidence="2" key="1">
    <citation type="submission" date="2023-03" db="EMBL/GenBank/DDBJ databases">
        <title>Massive genome expansion in bonnet fungi (Mycena s.s.) driven by repeated elements and novel gene families across ecological guilds.</title>
        <authorList>
            <consortium name="Lawrence Berkeley National Laboratory"/>
            <person name="Harder C.B."/>
            <person name="Miyauchi S."/>
            <person name="Viragh M."/>
            <person name="Kuo A."/>
            <person name="Thoen E."/>
            <person name="Andreopoulos B."/>
            <person name="Lu D."/>
            <person name="Skrede I."/>
            <person name="Drula E."/>
            <person name="Henrissat B."/>
            <person name="Morin E."/>
            <person name="Kohler A."/>
            <person name="Barry K."/>
            <person name="LaButti K."/>
            <person name="Morin E."/>
            <person name="Salamov A."/>
            <person name="Lipzen A."/>
            <person name="Mereny Z."/>
            <person name="Hegedus B."/>
            <person name="Baldrian P."/>
            <person name="Stursova M."/>
            <person name="Weitz H."/>
            <person name="Taylor A."/>
            <person name="Grigoriev I.V."/>
            <person name="Nagy L.G."/>
            <person name="Martin F."/>
            <person name="Kauserud H."/>
        </authorList>
    </citation>
    <scope>NUCLEOTIDE SEQUENCE</scope>
    <source>
        <strain evidence="2">CBHHK002</strain>
    </source>
</reference>
<dbReference type="EMBL" id="JARIHO010000016">
    <property type="protein sequence ID" value="KAJ7349463.1"/>
    <property type="molecule type" value="Genomic_DNA"/>
</dbReference>
<feature type="transmembrane region" description="Helical" evidence="1">
    <location>
        <begin position="49"/>
        <end position="69"/>
    </location>
</feature>
<sequence length="203" mass="21610">MSVKSQSPLGSAAVVSENILIVFMSTINLILLILVAVAVRLGASTSTFLVLPFTVEWLALVISVIYLLVRESRKPGTPPSLSGAAFMFGTQTILGLVTSIAVTNRAWPGSALCADFGKVPNSCSVALAFVGLSWIGTTIAFAGVLLSYAGPLYRLYHALRTSRRPGVISNGEHVIELADLPSARYQPSLNNGKGREEWTDIAF</sequence>
<feature type="transmembrane region" description="Helical" evidence="1">
    <location>
        <begin position="20"/>
        <end position="43"/>
    </location>
</feature>